<evidence type="ECO:0000313" key="2">
    <source>
        <dbReference type="EnsemblPlants" id="KQJ98097"/>
    </source>
</evidence>
<proteinExistence type="predicted"/>
<dbReference type="Gramene" id="KQJ98097">
    <property type="protein sequence ID" value="KQJ98097"/>
    <property type="gene ID" value="BRADI_3g34883v3"/>
</dbReference>
<keyword evidence="3" id="KW-1185">Reference proteome</keyword>
<dbReference type="AlphaFoldDB" id="A0A0Q3Q8Z3"/>
<dbReference type="InParanoid" id="A0A0Q3Q8Z3"/>
<reference evidence="1" key="2">
    <citation type="submission" date="2017-06" db="EMBL/GenBank/DDBJ databases">
        <title>WGS assembly of Brachypodium distachyon.</title>
        <authorList>
            <consortium name="The International Brachypodium Initiative"/>
            <person name="Lucas S."/>
            <person name="Harmon-Smith M."/>
            <person name="Lail K."/>
            <person name="Tice H."/>
            <person name="Grimwood J."/>
            <person name="Bruce D."/>
            <person name="Barry K."/>
            <person name="Shu S."/>
            <person name="Lindquist E."/>
            <person name="Wang M."/>
            <person name="Pitluck S."/>
            <person name="Vogel J.P."/>
            <person name="Garvin D.F."/>
            <person name="Mockler T.C."/>
            <person name="Schmutz J."/>
            <person name="Rokhsar D."/>
            <person name="Bevan M.W."/>
        </authorList>
    </citation>
    <scope>NUCLEOTIDE SEQUENCE</scope>
    <source>
        <strain evidence="1">Bd21</strain>
    </source>
</reference>
<name>A0A0Q3Q8Z3_BRADI</name>
<dbReference type="OrthoDB" id="713060at2759"/>
<dbReference type="EnsemblPlants" id="KQJ98097">
    <property type="protein sequence ID" value="KQJ98097"/>
    <property type="gene ID" value="BRADI_3g34883v3"/>
</dbReference>
<accession>A0A0Q3Q8Z3</accession>
<evidence type="ECO:0000313" key="1">
    <source>
        <dbReference type="EMBL" id="KQJ98097.1"/>
    </source>
</evidence>
<organism evidence="1">
    <name type="scientific">Brachypodium distachyon</name>
    <name type="common">Purple false brome</name>
    <name type="synonym">Trachynia distachya</name>
    <dbReference type="NCBI Taxonomy" id="15368"/>
    <lineage>
        <taxon>Eukaryota</taxon>
        <taxon>Viridiplantae</taxon>
        <taxon>Streptophyta</taxon>
        <taxon>Embryophyta</taxon>
        <taxon>Tracheophyta</taxon>
        <taxon>Spermatophyta</taxon>
        <taxon>Magnoliopsida</taxon>
        <taxon>Liliopsida</taxon>
        <taxon>Poales</taxon>
        <taxon>Poaceae</taxon>
        <taxon>BOP clade</taxon>
        <taxon>Pooideae</taxon>
        <taxon>Stipodae</taxon>
        <taxon>Brachypodieae</taxon>
        <taxon>Brachypodium</taxon>
    </lineage>
</organism>
<reference evidence="2" key="3">
    <citation type="submission" date="2018-08" db="UniProtKB">
        <authorList>
            <consortium name="EnsemblPlants"/>
        </authorList>
    </citation>
    <scope>IDENTIFICATION</scope>
    <source>
        <strain evidence="2">cv. Bd21</strain>
    </source>
</reference>
<sequence>MPEGEDSSNIVADTDADSLVVGVEHMNVQHNQDELTVWRRTDVEGVSGDASVIENVHEDLDPDDTYIDDGVVAPVNIQDEDDQYFFV</sequence>
<dbReference type="Proteomes" id="UP000008810">
    <property type="component" value="Chromosome 3"/>
</dbReference>
<protein>
    <submittedName>
        <fullName evidence="1 2">Uncharacterized protein</fullName>
    </submittedName>
</protein>
<dbReference type="EMBL" id="CM000882">
    <property type="protein sequence ID" value="KQJ98097.1"/>
    <property type="molecule type" value="Genomic_DNA"/>
</dbReference>
<gene>
    <name evidence="1" type="ORF">BRADI_3g34883v3</name>
</gene>
<evidence type="ECO:0000313" key="3">
    <source>
        <dbReference type="Proteomes" id="UP000008810"/>
    </source>
</evidence>
<reference evidence="1 2" key="1">
    <citation type="journal article" date="2010" name="Nature">
        <title>Genome sequencing and analysis of the model grass Brachypodium distachyon.</title>
        <authorList>
            <consortium name="International Brachypodium Initiative"/>
        </authorList>
    </citation>
    <scope>NUCLEOTIDE SEQUENCE [LARGE SCALE GENOMIC DNA]</scope>
    <source>
        <strain evidence="1 2">Bd21</strain>
    </source>
</reference>